<accession>A0AAE0I1Q7</accession>
<keyword evidence="9" id="KW-1185">Reference proteome</keyword>
<evidence type="ECO:0000256" key="2">
    <source>
        <dbReference type="ARBA" id="ARBA00022692"/>
    </source>
</evidence>
<evidence type="ECO:0000256" key="3">
    <source>
        <dbReference type="ARBA" id="ARBA00022989"/>
    </source>
</evidence>
<evidence type="ECO:0000313" key="9">
    <source>
        <dbReference type="Proteomes" id="UP001283341"/>
    </source>
</evidence>
<evidence type="ECO:0000256" key="1">
    <source>
        <dbReference type="ARBA" id="ARBA00004370"/>
    </source>
</evidence>
<evidence type="ECO:0000259" key="7">
    <source>
        <dbReference type="Pfam" id="PF13664"/>
    </source>
</evidence>
<dbReference type="AlphaFoldDB" id="A0AAE0I1Q7"/>
<evidence type="ECO:0000256" key="4">
    <source>
        <dbReference type="ARBA" id="ARBA00023136"/>
    </source>
</evidence>
<comment type="subcellular location">
    <subcellularLocation>
        <location evidence="1">Membrane</location>
    </subcellularLocation>
</comment>
<keyword evidence="2 6" id="KW-0812">Transmembrane</keyword>
<feature type="transmembrane region" description="Helical" evidence="6">
    <location>
        <begin position="57"/>
        <end position="76"/>
    </location>
</feature>
<comment type="caution">
    <text evidence="8">The sequence shown here is derived from an EMBL/GenBank/DDBJ whole genome shotgun (WGS) entry which is preliminary data.</text>
</comment>
<feature type="transmembrane region" description="Helical" evidence="6">
    <location>
        <begin position="104"/>
        <end position="121"/>
    </location>
</feature>
<dbReference type="GO" id="GO:0016020">
    <property type="term" value="C:membrane"/>
    <property type="evidence" value="ECO:0007669"/>
    <property type="project" value="UniProtKB-SubCell"/>
</dbReference>
<dbReference type="InterPro" id="IPR053009">
    <property type="entry name" value="Xanthocillin_Biosynth-Assoc"/>
</dbReference>
<feature type="transmembrane region" description="Helical" evidence="6">
    <location>
        <begin position="20"/>
        <end position="45"/>
    </location>
</feature>
<dbReference type="InterPro" id="IPR025423">
    <property type="entry name" value="TMEM205-like"/>
</dbReference>
<gene>
    <name evidence="8" type="ORF">B0H66DRAFT_562412</name>
</gene>
<name>A0AAE0I1Q7_9PEZI</name>
<organism evidence="8 9">
    <name type="scientific">Apodospora peruviana</name>
    <dbReference type="NCBI Taxonomy" id="516989"/>
    <lineage>
        <taxon>Eukaryota</taxon>
        <taxon>Fungi</taxon>
        <taxon>Dikarya</taxon>
        <taxon>Ascomycota</taxon>
        <taxon>Pezizomycotina</taxon>
        <taxon>Sordariomycetes</taxon>
        <taxon>Sordariomycetidae</taxon>
        <taxon>Sordariales</taxon>
        <taxon>Lasiosphaeriaceae</taxon>
        <taxon>Apodospora</taxon>
    </lineage>
</organism>
<keyword evidence="4 6" id="KW-0472">Membrane</keyword>
<dbReference type="PANTHER" id="PTHR23241">
    <property type="entry name" value="LATE EMBRYOGENESIS ABUNDANT PLANTS LEA-RELATED"/>
    <property type="match status" value="1"/>
</dbReference>
<evidence type="ECO:0000256" key="5">
    <source>
        <dbReference type="SAM" id="MobiDB-lite"/>
    </source>
</evidence>
<reference evidence="8" key="2">
    <citation type="submission" date="2023-06" db="EMBL/GenBank/DDBJ databases">
        <authorList>
            <consortium name="Lawrence Berkeley National Laboratory"/>
            <person name="Haridas S."/>
            <person name="Hensen N."/>
            <person name="Bonometti L."/>
            <person name="Westerberg I."/>
            <person name="Brannstrom I.O."/>
            <person name="Guillou S."/>
            <person name="Cros-Aarteil S."/>
            <person name="Calhoun S."/>
            <person name="Kuo A."/>
            <person name="Mondo S."/>
            <person name="Pangilinan J."/>
            <person name="Riley R."/>
            <person name="Labutti K."/>
            <person name="Andreopoulos B."/>
            <person name="Lipzen A."/>
            <person name="Chen C."/>
            <person name="Yanf M."/>
            <person name="Daum C."/>
            <person name="Ng V."/>
            <person name="Clum A."/>
            <person name="Steindorff A."/>
            <person name="Ohm R."/>
            <person name="Martin F."/>
            <person name="Silar P."/>
            <person name="Natvig D."/>
            <person name="Lalanne C."/>
            <person name="Gautier V."/>
            <person name="Ament-Velasquez S.L."/>
            <person name="Kruys A."/>
            <person name="Hutchinson M.I."/>
            <person name="Powell A.J."/>
            <person name="Barry K."/>
            <person name="Miller A.N."/>
            <person name="Grigoriev I.V."/>
            <person name="Debuchy R."/>
            <person name="Gladieux P."/>
            <person name="Thoren M.H."/>
            <person name="Johannesson H."/>
        </authorList>
    </citation>
    <scope>NUCLEOTIDE SEQUENCE</scope>
    <source>
        <strain evidence="8">CBS 118394</strain>
    </source>
</reference>
<keyword evidence="3 6" id="KW-1133">Transmembrane helix</keyword>
<sequence length="210" mass="23292">MSITDTLSSLAASLVPPIHFLLYSTLLGTELYQSFFMTKVCFVALPRSAFTTLQKRVFPIYFRAQAGLLFLVALTFPARANQADDAGRWLASAIPLSAGHKSDWIPFAVAGLTSVLNLVVYEPRTRMAMVERIHQETRDAKRRAVTNENDGHKSHGLTIGESSGPSDEMRRLNRLFSKNHAMSIHLNLVSMGAMLLYGLRLASRLNLEAV</sequence>
<dbReference type="PANTHER" id="PTHR23241:SF102">
    <property type="entry name" value="LD23009P"/>
    <property type="match status" value="1"/>
</dbReference>
<feature type="transmembrane region" description="Helical" evidence="6">
    <location>
        <begin position="179"/>
        <end position="199"/>
    </location>
</feature>
<reference evidence="8" key="1">
    <citation type="journal article" date="2023" name="Mol. Phylogenet. Evol.">
        <title>Genome-scale phylogeny and comparative genomics of the fungal order Sordariales.</title>
        <authorList>
            <person name="Hensen N."/>
            <person name="Bonometti L."/>
            <person name="Westerberg I."/>
            <person name="Brannstrom I.O."/>
            <person name="Guillou S."/>
            <person name="Cros-Aarteil S."/>
            <person name="Calhoun S."/>
            <person name="Haridas S."/>
            <person name="Kuo A."/>
            <person name="Mondo S."/>
            <person name="Pangilinan J."/>
            <person name="Riley R."/>
            <person name="LaButti K."/>
            <person name="Andreopoulos B."/>
            <person name="Lipzen A."/>
            <person name="Chen C."/>
            <person name="Yan M."/>
            <person name="Daum C."/>
            <person name="Ng V."/>
            <person name="Clum A."/>
            <person name="Steindorff A."/>
            <person name="Ohm R.A."/>
            <person name="Martin F."/>
            <person name="Silar P."/>
            <person name="Natvig D.O."/>
            <person name="Lalanne C."/>
            <person name="Gautier V."/>
            <person name="Ament-Velasquez S.L."/>
            <person name="Kruys A."/>
            <person name="Hutchinson M.I."/>
            <person name="Powell A.J."/>
            <person name="Barry K."/>
            <person name="Miller A.N."/>
            <person name="Grigoriev I.V."/>
            <person name="Debuchy R."/>
            <person name="Gladieux P."/>
            <person name="Hiltunen Thoren M."/>
            <person name="Johannesson H."/>
        </authorList>
    </citation>
    <scope>NUCLEOTIDE SEQUENCE</scope>
    <source>
        <strain evidence="8">CBS 118394</strain>
    </source>
</reference>
<evidence type="ECO:0000313" key="8">
    <source>
        <dbReference type="EMBL" id="KAK3316927.1"/>
    </source>
</evidence>
<feature type="domain" description="TMEM205-like" evidence="7">
    <location>
        <begin position="21"/>
        <end position="133"/>
    </location>
</feature>
<dbReference type="EMBL" id="JAUEDM010000005">
    <property type="protein sequence ID" value="KAK3316927.1"/>
    <property type="molecule type" value="Genomic_DNA"/>
</dbReference>
<dbReference type="Proteomes" id="UP001283341">
    <property type="component" value="Unassembled WGS sequence"/>
</dbReference>
<protein>
    <recommendedName>
        <fullName evidence="7">TMEM205-like domain-containing protein</fullName>
    </recommendedName>
</protein>
<proteinExistence type="predicted"/>
<dbReference type="Pfam" id="PF13664">
    <property type="entry name" value="DUF4149"/>
    <property type="match status" value="1"/>
</dbReference>
<evidence type="ECO:0000256" key="6">
    <source>
        <dbReference type="SAM" id="Phobius"/>
    </source>
</evidence>
<feature type="region of interest" description="Disordered" evidence="5">
    <location>
        <begin position="138"/>
        <end position="166"/>
    </location>
</feature>